<dbReference type="RefSeq" id="WP_271890138.1">
    <property type="nucleotide sequence ID" value="NZ_JAQBIE010000024.1"/>
</dbReference>
<dbReference type="EMBL" id="JAQBIE010000024">
    <property type="protein sequence ID" value="MDB6179022.1"/>
    <property type="molecule type" value="Genomic_DNA"/>
</dbReference>
<organism evidence="1 2">
    <name type="scientific">Paracoccus onchidii</name>
    <dbReference type="NCBI Taxonomy" id="3017813"/>
    <lineage>
        <taxon>Bacteria</taxon>
        <taxon>Pseudomonadati</taxon>
        <taxon>Pseudomonadota</taxon>
        <taxon>Alphaproteobacteria</taxon>
        <taxon>Rhodobacterales</taxon>
        <taxon>Paracoccaceae</taxon>
        <taxon>Paracoccus</taxon>
    </lineage>
</organism>
<name>A0ABT4ZIA2_9RHOB</name>
<proteinExistence type="predicted"/>
<sequence length="129" mass="14145">PLAPPLYPSIASDHWAKRIFVNPDVNLNVNLISPRNRLGMNKILIAAVATILSIGTAQADLWSWSKNSKLEEKEGVSAYRVPTLGLDVRVYEWTPEGNPDVTCLMAWGTERPAGLQCFETKPRGAAASE</sequence>
<gene>
    <name evidence="1" type="ORF">PAF17_16135</name>
</gene>
<evidence type="ECO:0000313" key="1">
    <source>
        <dbReference type="EMBL" id="MDB6179022.1"/>
    </source>
</evidence>
<dbReference type="Proteomes" id="UP001165641">
    <property type="component" value="Unassembled WGS sequence"/>
</dbReference>
<comment type="caution">
    <text evidence="1">The sequence shown here is derived from an EMBL/GenBank/DDBJ whole genome shotgun (WGS) entry which is preliminary data.</text>
</comment>
<feature type="non-terminal residue" evidence="1">
    <location>
        <position position="1"/>
    </location>
</feature>
<protein>
    <submittedName>
        <fullName evidence="1">Uncharacterized protein</fullName>
    </submittedName>
</protein>
<keyword evidence="2" id="KW-1185">Reference proteome</keyword>
<accession>A0ABT4ZIA2</accession>
<reference evidence="1" key="1">
    <citation type="submission" date="2022-12" db="EMBL/GenBank/DDBJ databases">
        <title>Paracoccus onchidii sp. nov., isolated from a marine invertebrate from the South China Sea.</title>
        <authorList>
            <person name="Xu S."/>
            <person name="Liu Z."/>
            <person name="Xu Y."/>
        </authorList>
    </citation>
    <scope>NUCLEOTIDE SEQUENCE</scope>
    <source>
        <strain evidence="1">Z330</strain>
    </source>
</reference>
<evidence type="ECO:0000313" key="2">
    <source>
        <dbReference type="Proteomes" id="UP001165641"/>
    </source>
</evidence>